<evidence type="ECO:0000256" key="1">
    <source>
        <dbReference type="SAM" id="MobiDB-lite"/>
    </source>
</evidence>
<evidence type="ECO:0008006" key="4">
    <source>
        <dbReference type="Google" id="ProtNLM"/>
    </source>
</evidence>
<reference evidence="3" key="1">
    <citation type="submission" date="2024-07" db="EMBL/GenBank/DDBJ databases">
        <title>Complete genome sequence of Prevotella sp. YM-2024 GTC17254.</title>
        <authorList>
            <person name="Hayashi M."/>
            <person name="Muto Y."/>
            <person name="Tanaka K."/>
            <person name="Niwa H."/>
        </authorList>
    </citation>
    <scope>NUCLEOTIDE SEQUENCE</scope>
    <source>
        <strain evidence="3">GTC17254</strain>
    </source>
</reference>
<feature type="chain" id="PRO_5044295994" description="T9SS C-terminal target domain-containing protein" evidence="2">
    <location>
        <begin position="21"/>
        <end position="257"/>
    </location>
</feature>
<name>A0AB33IU77_9BACT</name>
<feature type="region of interest" description="Disordered" evidence="1">
    <location>
        <begin position="150"/>
        <end position="176"/>
    </location>
</feature>
<feature type="signal peptide" evidence="2">
    <location>
        <begin position="1"/>
        <end position="20"/>
    </location>
</feature>
<proteinExistence type="predicted"/>
<sequence length="257" mass="28540">MIKKLTLLFFACATFAMSWAQTPQPGDVCFANAQGKELKGGEHTVNKLQAPDVLNGYKKCIDGEVFLMNKTDSPISVVVEYTPIDLAGGTFKVNTDLEMTTLETKTSDVQSLQTHNHPYSQFVRWFPDDNTAGVAKLRINVKYVKVTVSNNNEGDDEEEDEDEYTEEEDENNGEEKIKYEVVGNGPSLVVSFDPSGLTGIEDIPLYTSATANIYTLSGTLLYSNVSPSEINKLISGVYIVEMMQNGKRVYYKKTLVK</sequence>
<dbReference type="AlphaFoldDB" id="A0AB33IU77"/>
<organism evidence="3">
    <name type="scientific">Prevotella sp. GTC17254</name>
    <dbReference type="NCBI Taxonomy" id="3236794"/>
    <lineage>
        <taxon>Bacteria</taxon>
        <taxon>Pseudomonadati</taxon>
        <taxon>Bacteroidota</taxon>
        <taxon>Bacteroidia</taxon>
        <taxon>Bacteroidales</taxon>
        <taxon>Prevotellaceae</taxon>
        <taxon>Prevotella</taxon>
    </lineage>
</organism>
<protein>
    <recommendedName>
        <fullName evidence="4">T9SS C-terminal target domain-containing protein</fullName>
    </recommendedName>
</protein>
<feature type="compositionally biased region" description="Acidic residues" evidence="1">
    <location>
        <begin position="153"/>
        <end position="172"/>
    </location>
</feature>
<evidence type="ECO:0000313" key="3">
    <source>
        <dbReference type="EMBL" id="BFO73153.1"/>
    </source>
</evidence>
<evidence type="ECO:0000256" key="2">
    <source>
        <dbReference type="SAM" id="SignalP"/>
    </source>
</evidence>
<accession>A0AB33IU77</accession>
<dbReference type="EMBL" id="AP035786">
    <property type="protein sequence ID" value="BFO73153.1"/>
    <property type="molecule type" value="Genomic_DNA"/>
</dbReference>
<gene>
    <name evidence="3" type="ORF">GTC17254_07500</name>
</gene>
<keyword evidence="2" id="KW-0732">Signal</keyword>